<evidence type="ECO:0000256" key="1">
    <source>
        <dbReference type="SAM" id="MobiDB-lite"/>
    </source>
</evidence>
<dbReference type="EMBL" id="JAOL01000170">
    <property type="protein sequence ID" value="EUA86693.1"/>
    <property type="molecule type" value="Genomic_DNA"/>
</dbReference>
<name>A0ABP3A5C0_MYCUL</name>
<reference evidence="2 3" key="1">
    <citation type="submission" date="2014-01" db="EMBL/GenBank/DDBJ databases">
        <authorList>
            <person name="Dobos K."/>
            <person name="Lenaerts A."/>
            <person name="Ordway D."/>
            <person name="DeGroote M.A."/>
            <person name="Parker T."/>
            <person name="Sizemore C."/>
            <person name="Tallon L.J."/>
            <person name="Sadzewicz L.K."/>
            <person name="Sengamalay N."/>
            <person name="Fraser C.M."/>
            <person name="Hine E."/>
            <person name="Shefchek K.A."/>
            <person name="Das S.P."/>
            <person name="Tettelin H."/>
        </authorList>
    </citation>
    <scope>NUCLEOTIDE SEQUENCE [LARGE SCALE GENOMIC DNA]</scope>
    <source>
        <strain evidence="2 3">Harvey</strain>
    </source>
</reference>
<protein>
    <submittedName>
        <fullName evidence="2">Uncharacterized protein</fullName>
    </submittedName>
</protein>
<evidence type="ECO:0000313" key="3">
    <source>
        <dbReference type="Proteomes" id="UP000020681"/>
    </source>
</evidence>
<comment type="caution">
    <text evidence="2">The sequence shown here is derived from an EMBL/GenBank/DDBJ whole genome shotgun (WGS) entry which is preliminary data.</text>
</comment>
<feature type="region of interest" description="Disordered" evidence="1">
    <location>
        <begin position="1"/>
        <end position="40"/>
    </location>
</feature>
<gene>
    <name evidence="2" type="ORF">I551_6847</name>
</gene>
<feature type="compositionally biased region" description="Polar residues" evidence="1">
    <location>
        <begin position="31"/>
        <end position="40"/>
    </location>
</feature>
<evidence type="ECO:0000313" key="2">
    <source>
        <dbReference type="EMBL" id="EUA86693.1"/>
    </source>
</evidence>
<organism evidence="2 3">
    <name type="scientific">Mycobacterium ulcerans str. Harvey</name>
    <dbReference type="NCBI Taxonomy" id="1299332"/>
    <lineage>
        <taxon>Bacteria</taxon>
        <taxon>Bacillati</taxon>
        <taxon>Actinomycetota</taxon>
        <taxon>Actinomycetes</taxon>
        <taxon>Mycobacteriales</taxon>
        <taxon>Mycobacteriaceae</taxon>
        <taxon>Mycobacterium</taxon>
        <taxon>Mycobacterium ulcerans group</taxon>
    </lineage>
</organism>
<proteinExistence type="predicted"/>
<sequence length="40" mass="4229">MAIGGVAEADGNRTRQRQQLSLDGFEDRAGHQTQGSGVVD</sequence>
<keyword evidence="3" id="KW-1185">Reference proteome</keyword>
<dbReference type="Proteomes" id="UP000020681">
    <property type="component" value="Unassembled WGS sequence"/>
</dbReference>
<accession>A0ABP3A5C0</accession>